<evidence type="ECO:0000313" key="1">
    <source>
        <dbReference type="EMBL" id="MBR9650698.1"/>
    </source>
</evidence>
<gene>
    <name evidence="1" type="ORF">IT775_06135</name>
</gene>
<evidence type="ECO:0008006" key="3">
    <source>
        <dbReference type="Google" id="ProtNLM"/>
    </source>
</evidence>
<evidence type="ECO:0000313" key="2">
    <source>
        <dbReference type="Proteomes" id="UP001195941"/>
    </source>
</evidence>
<name>A0ABS5HQ55_9RHOB</name>
<keyword evidence="2" id="KW-1185">Reference proteome</keyword>
<sequence>MIQSLPDTPHEALPSPLFRTALDARLIDSVIGPTKDVPQPEEREDVAV</sequence>
<dbReference type="RefSeq" id="WP_212700214.1">
    <property type="nucleotide sequence ID" value="NZ_JADMKU010000004.1"/>
</dbReference>
<dbReference type="EMBL" id="JADMKU010000004">
    <property type="protein sequence ID" value="MBR9650698.1"/>
    <property type="molecule type" value="Genomic_DNA"/>
</dbReference>
<proteinExistence type="predicted"/>
<protein>
    <recommendedName>
        <fullName evidence="3">Transposase</fullName>
    </recommendedName>
</protein>
<organism evidence="1 2">
    <name type="scientific">Thalassovita aquimarina</name>
    <dbReference type="NCBI Taxonomy" id="2785917"/>
    <lineage>
        <taxon>Bacteria</taxon>
        <taxon>Pseudomonadati</taxon>
        <taxon>Pseudomonadota</taxon>
        <taxon>Alphaproteobacteria</taxon>
        <taxon>Rhodobacterales</taxon>
        <taxon>Roseobacteraceae</taxon>
        <taxon>Thalassovita</taxon>
    </lineage>
</organism>
<accession>A0ABS5HQ55</accession>
<reference evidence="1 2" key="1">
    <citation type="journal article" date="2021" name="Arch. Microbiol.">
        <title>Thalassobius aquimarinus sp. nov., isolated from the Sea of Japan seashore.</title>
        <authorList>
            <person name="Kurilenko V.V."/>
            <person name="Romanenko L.A."/>
            <person name="Chernysheva N.Y."/>
            <person name="Velansky P.V."/>
            <person name="Tekutyeva L.A."/>
            <person name="Isaeva M.P."/>
            <person name="Mikhailov V.V."/>
        </authorList>
    </citation>
    <scope>NUCLEOTIDE SEQUENCE [LARGE SCALE GENOMIC DNA]</scope>
    <source>
        <strain evidence="1 2">KMM 8518</strain>
    </source>
</reference>
<comment type="caution">
    <text evidence="1">The sequence shown here is derived from an EMBL/GenBank/DDBJ whole genome shotgun (WGS) entry which is preliminary data.</text>
</comment>
<dbReference type="Proteomes" id="UP001195941">
    <property type="component" value="Unassembled WGS sequence"/>
</dbReference>